<feature type="domain" description="Metallo-beta-lactamase" evidence="5">
    <location>
        <begin position="126"/>
        <end position="347"/>
    </location>
</feature>
<evidence type="ECO:0000256" key="2">
    <source>
        <dbReference type="ARBA" id="ARBA00022723"/>
    </source>
</evidence>
<dbReference type="InterPro" id="IPR051013">
    <property type="entry name" value="MBL_superfamily_lactonases"/>
</dbReference>
<reference evidence="6" key="1">
    <citation type="submission" date="2023-04" db="EMBL/GenBank/DDBJ databases">
        <title>Black Yeasts Isolated from many extreme environments.</title>
        <authorList>
            <person name="Coleine C."/>
            <person name="Stajich J.E."/>
            <person name="Selbmann L."/>
        </authorList>
    </citation>
    <scope>NUCLEOTIDE SEQUENCE</scope>
    <source>
        <strain evidence="6">CCFEE 5312</strain>
    </source>
</reference>
<gene>
    <name evidence="6" type="ORF">LTR09_005663</name>
</gene>
<name>A0AAJ0GDP5_9PEZI</name>
<evidence type="ECO:0000256" key="4">
    <source>
        <dbReference type="ARBA" id="ARBA00022833"/>
    </source>
</evidence>
<evidence type="ECO:0000256" key="1">
    <source>
        <dbReference type="ARBA" id="ARBA00007749"/>
    </source>
</evidence>
<evidence type="ECO:0000313" key="6">
    <source>
        <dbReference type="EMBL" id="KAK3053494.1"/>
    </source>
</evidence>
<dbReference type="EMBL" id="JAWDJX010000016">
    <property type="protein sequence ID" value="KAK3053494.1"/>
    <property type="molecule type" value="Genomic_DNA"/>
</dbReference>
<keyword evidence="7" id="KW-1185">Reference proteome</keyword>
<keyword evidence="2" id="KW-0479">Metal-binding</keyword>
<comment type="similarity">
    <text evidence="1">Belongs to the metallo-beta-lactamase superfamily.</text>
</comment>
<dbReference type="SMART" id="SM00849">
    <property type="entry name" value="Lactamase_B"/>
    <property type="match status" value="1"/>
</dbReference>
<dbReference type="Pfam" id="PF00753">
    <property type="entry name" value="Lactamase_B"/>
    <property type="match status" value="1"/>
</dbReference>
<dbReference type="Proteomes" id="UP001271007">
    <property type="component" value="Unassembled WGS sequence"/>
</dbReference>
<accession>A0AAJ0GDP5</accession>
<dbReference type="InterPro" id="IPR036866">
    <property type="entry name" value="RibonucZ/Hydroxyglut_hydro"/>
</dbReference>
<sequence>MASQLGIDKMIAYDDCFVAGISQRSQRILTKVSDFFNCRDSKAAPQQHILDFRKDLTRNTALQLRICQKNVALVNGEGRRMDAFDVPASSTSVEVKIIDVCTISNVPTKNLFTPQVPGFEKSPDCPSLVFLLEHPSGQKVLFDLGIRQDWENLSPAIVQRLKQNGYGVQVEAGIAEFLDRGGVGKENIDAVIWSHAHWDHTGDISTFDGETELVVGPGFKDHFLGDGKGNSTLGGVLPSDVDGRNVREITFDENDPSVLQIGQFSAFDYFQDGSLYLLDTPGHCVGHLCALVRTTTNPATFVFLGGDAAHHCGEVRPSEYMPMPEYITPNPLKREASDAPPLCAKPWYATLQSSRNRDPQGPLFQPAFGHDMDQVLDTIKKMQQYDGESNIIVILAHDSAFRAPIIPRFPMAINDWKASGLGDALKWKWISDVWQDGDDVEA</sequence>
<organism evidence="6 7">
    <name type="scientific">Extremus antarcticus</name>
    <dbReference type="NCBI Taxonomy" id="702011"/>
    <lineage>
        <taxon>Eukaryota</taxon>
        <taxon>Fungi</taxon>
        <taxon>Dikarya</taxon>
        <taxon>Ascomycota</taxon>
        <taxon>Pezizomycotina</taxon>
        <taxon>Dothideomycetes</taxon>
        <taxon>Dothideomycetidae</taxon>
        <taxon>Mycosphaerellales</taxon>
        <taxon>Extremaceae</taxon>
        <taxon>Extremus</taxon>
    </lineage>
</organism>
<evidence type="ECO:0000256" key="3">
    <source>
        <dbReference type="ARBA" id="ARBA00022801"/>
    </source>
</evidence>
<keyword evidence="4" id="KW-0862">Zinc</keyword>
<comment type="caution">
    <text evidence="6">The sequence shown here is derived from an EMBL/GenBank/DDBJ whole genome shotgun (WGS) entry which is preliminary data.</text>
</comment>
<dbReference type="SUPFAM" id="SSF56281">
    <property type="entry name" value="Metallo-hydrolase/oxidoreductase"/>
    <property type="match status" value="1"/>
</dbReference>
<protein>
    <recommendedName>
        <fullName evidence="5">Metallo-beta-lactamase domain-containing protein</fullName>
    </recommendedName>
</protein>
<evidence type="ECO:0000259" key="5">
    <source>
        <dbReference type="SMART" id="SM00849"/>
    </source>
</evidence>
<dbReference type="GO" id="GO:0016787">
    <property type="term" value="F:hydrolase activity"/>
    <property type="evidence" value="ECO:0007669"/>
    <property type="project" value="UniProtKB-KW"/>
</dbReference>
<dbReference type="AlphaFoldDB" id="A0AAJ0GDP5"/>
<dbReference type="Gene3D" id="3.60.15.10">
    <property type="entry name" value="Ribonuclease Z/Hydroxyacylglutathione hydrolase-like"/>
    <property type="match status" value="1"/>
</dbReference>
<keyword evidence="3" id="KW-0378">Hydrolase</keyword>
<evidence type="ECO:0000313" key="7">
    <source>
        <dbReference type="Proteomes" id="UP001271007"/>
    </source>
</evidence>
<dbReference type="CDD" id="cd07730">
    <property type="entry name" value="metallo-hydrolase-like_MBL-fold"/>
    <property type="match status" value="1"/>
</dbReference>
<dbReference type="PANTHER" id="PTHR42978:SF5">
    <property type="entry name" value="METALLO-BETA-LACTAMASE DOMAIN-CONTAINING PROTEIN"/>
    <property type="match status" value="1"/>
</dbReference>
<proteinExistence type="inferred from homology"/>
<dbReference type="GO" id="GO:0046872">
    <property type="term" value="F:metal ion binding"/>
    <property type="evidence" value="ECO:0007669"/>
    <property type="project" value="UniProtKB-KW"/>
</dbReference>
<dbReference type="InterPro" id="IPR001279">
    <property type="entry name" value="Metallo-B-lactamas"/>
</dbReference>
<dbReference type="PANTHER" id="PTHR42978">
    <property type="entry name" value="QUORUM-QUENCHING LACTONASE YTNP-RELATED-RELATED"/>
    <property type="match status" value="1"/>
</dbReference>